<dbReference type="AlphaFoldDB" id="A0A1Q9AJU2"/>
<dbReference type="STRING" id="1672749.BJF92_07715"/>
<dbReference type="RefSeq" id="WP_075634557.1">
    <property type="nucleotide sequence ID" value="NZ_MKIO01000027.1"/>
</dbReference>
<accession>A0A1Q9AJU2</accession>
<proteinExistence type="predicted"/>
<dbReference type="Gene3D" id="3.90.245.10">
    <property type="entry name" value="Ribonucleoside hydrolase-like"/>
    <property type="match status" value="1"/>
</dbReference>
<evidence type="ECO:0000313" key="4">
    <source>
        <dbReference type="EMBL" id="OLP55561.1"/>
    </source>
</evidence>
<dbReference type="PANTHER" id="PTHR12304">
    <property type="entry name" value="INOSINE-URIDINE PREFERRING NUCLEOSIDE HYDROLASE"/>
    <property type="match status" value="1"/>
</dbReference>
<dbReference type="Proteomes" id="UP000186143">
    <property type="component" value="Unassembled WGS sequence"/>
</dbReference>
<dbReference type="Pfam" id="PF01156">
    <property type="entry name" value="IU_nuc_hydro"/>
    <property type="match status" value="1"/>
</dbReference>
<protein>
    <submittedName>
        <fullName evidence="4">Nucleoside hydrolase</fullName>
    </submittedName>
</protein>
<dbReference type="EMBL" id="MKIO01000027">
    <property type="protein sequence ID" value="OLP55561.1"/>
    <property type="molecule type" value="Genomic_DNA"/>
</dbReference>
<evidence type="ECO:0000256" key="2">
    <source>
        <dbReference type="ARBA" id="ARBA00023295"/>
    </source>
</evidence>
<dbReference type="PANTHER" id="PTHR12304:SF4">
    <property type="entry name" value="URIDINE NUCLEOSIDASE"/>
    <property type="match status" value="1"/>
</dbReference>
<organism evidence="4 5">
    <name type="scientific">Xaviernesmea rhizosphaerae</name>
    <dbReference type="NCBI Taxonomy" id="1672749"/>
    <lineage>
        <taxon>Bacteria</taxon>
        <taxon>Pseudomonadati</taxon>
        <taxon>Pseudomonadota</taxon>
        <taxon>Alphaproteobacteria</taxon>
        <taxon>Hyphomicrobiales</taxon>
        <taxon>Rhizobiaceae</taxon>
        <taxon>Rhizobium/Agrobacterium group</taxon>
        <taxon>Xaviernesmea</taxon>
    </lineage>
</organism>
<dbReference type="PROSITE" id="PS01247">
    <property type="entry name" value="IUNH"/>
    <property type="match status" value="1"/>
</dbReference>
<dbReference type="GO" id="GO:0045437">
    <property type="term" value="F:uridine nucleosidase activity"/>
    <property type="evidence" value="ECO:0007669"/>
    <property type="project" value="UniProtKB-ARBA"/>
</dbReference>
<keyword evidence="1 4" id="KW-0378">Hydrolase</keyword>
<name>A0A1Q9AJU2_9HYPH</name>
<evidence type="ECO:0000313" key="5">
    <source>
        <dbReference type="Proteomes" id="UP000186143"/>
    </source>
</evidence>
<comment type="caution">
    <text evidence="4">The sequence shown here is derived from an EMBL/GenBank/DDBJ whole genome shotgun (WGS) entry which is preliminary data.</text>
</comment>
<gene>
    <name evidence="4" type="ORF">BJF92_07715</name>
</gene>
<dbReference type="CDD" id="cd02651">
    <property type="entry name" value="nuc_hydro_IU_UC_XIUA"/>
    <property type="match status" value="1"/>
</dbReference>
<sequence>MPTPILYDCDPGHDDAIALVMAHRSPDIDLLAVTTTCGNAELDKTTSNAIRILDFIGAAHVPVAAGCVRPLARPLVLGTADGPSGLEGSPYLPMPQRAPVKAHAVDFLAEKLRAAPEPIIVVATGPLSNIGLLVLKHPDVLPKIKELIWMGGVFYRKSEIITPTEFNAFCDPEAVRLVLDSGVPITMVGLDVTMQVLIEAPQYEELATIDTELGRLVMDWLRFYEKLHRNSMGVGGAMHDPLALALVIDPTLVRTRPAHIAVDLDGSFAFGATVADFWKERGEPDNARIAYEVDADRFFALMFDLLRDPPQKDAAV</sequence>
<dbReference type="GO" id="GO:0006152">
    <property type="term" value="P:purine nucleoside catabolic process"/>
    <property type="evidence" value="ECO:0007669"/>
    <property type="project" value="TreeGrafter"/>
</dbReference>
<dbReference type="InterPro" id="IPR036452">
    <property type="entry name" value="Ribo_hydro-like"/>
</dbReference>
<feature type="domain" description="Inosine/uridine-preferring nucleoside hydrolase" evidence="3">
    <location>
        <begin position="5"/>
        <end position="299"/>
    </location>
</feature>
<reference evidence="4 5" key="1">
    <citation type="submission" date="2016-09" db="EMBL/GenBank/DDBJ databases">
        <title>Rhizobium sp. nov., a novel species isolated from the rice rhizosphere.</title>
        <authorList>
            <person name="Zhao J."/>
            <person name="Zhang X."/>
        </authorList>
    </citation>
    <scope>NUCLEOTIDE SEQUENCE [LARGE SCALE GENOMIC DNA]</scope>
    <source>
        <strain evidence="4 5">MH17</strain>
    </source>
</reference>
<keyword evidence="2" id="KW-0326">Glycosidase</keyword>
<dbReference type="GO" id="GO:0008477">
    <property type="term" value="F:purine nucleosidase activity"/>
    <property type="evidence" value="ECO:0007669"/>
    <property type="project" value="TreeGrafter"/>
</dbReference>
<dbReference type="SUPFAM" id="SSF53590">
    <property type="entry name" value="Nucleoside hydrolase"/>
    <property type="match status" value="1"/>
</dbReference>
<dbReference type="InterPro" id="IPR023186">
    <property type="entry name" value="IUNH"/>
</dbReference>
<dbReference type="InterPro" id="IPR015910">
    <property type="entry name" value="I/U_nuclsd_hydro_CS"/>
</dbReference>
<dbReference type="InterPro" id="IPR001910">
    <property type="entry name" value="Inosine/uridine_hydrolase_dom"/>
</dbReference>
<evidence type="ECO:0000259" key="3">
    <source>
        <dbReference type="Pfam" id="PF01156"/>
    </source>
</evidence>
<dbReference type="GO" id="GO:0005829">
    <property type="term" value="C:cytosol"/>
    <property type="evidence" value="ECO:0007669"/>
    <property type="project" value="TreeGrafter"/>
</dbReference>
<evidence type="ECO:0000256" key="1">
    <source>
        <dbReference type="ARBA" id="ARBA00022801"/>
    </source>
</evidence>